<dbReference type="Pfam" id="PF00708">
    <property type="entry name" value="Acylphosphatase"/>
    <property type="match status" value="1"/>
</dbReference>
<evidence type="ECO:0000256" key="6">
    <source>
        <dbReference type="RuleBase" id="RU000553"/>
    </source>
</evidence>
<feature type="active site" evidence="5">
    <location>
        <position position="37"/>
    </location>
</feature>
<dbReference type="PROSITE" id="PS00151">
    <property type="entry name" value="ACYLPHOSPHATASE_2"/>
    <property type="match status" value="1"/>
</dbReference>
<dbReference type="PROSITE" id="PS00150">
    <property type="entry name" value="ACYLPHOSPHATASE_1"/>
    <property type="match status" value="1"/>
</dbReference>
<dbReference type="RefSeq" id="WP_091983649.1">
    <property type="nucleotide sequence ID" value="NZ_FOLO01000014.1"/>
</dbReference>
<comment type="similarity">
    <text evidence="1 7">Belongs to the acylphosphatase family.</text>
</comment>
<keyword evidence="10" id="KW-1185">Reference proteome</keyword>
<dbReference type="Gene3D" id="3.30.70.100">
    <property type="match status" value="1"/>
</dbReference>
<dbReference type="InterPro" id="IPR020456">
    <property type="entry name" value="Acylphosphatase"/>
</dbReference>
<evidence type="ECO:0000256" key="4">
    <source>
        <dbReference type="ARBA" id="ARBA00047645"/>
    </source>
</evidence>
<reference evidence="9 10" key="1">
    <citation type="submission" date="2016-10" db="EMBL/GenBank/DDBJ databases">
        <authorList>
            <person name="de Groot N.N."/>
        </authorList>
    </citation>
    <scope>NUCLEOTIDE SEQUENCE [LARGE SCALE GENOMIC DNA]</scope>
    <source>
        <strain evidence="9 10">DSM 6059</strain>
    </source>
</reference>
<dbReference type="NCBIfam" id="NF011022">
    <property type="entry name" value="PRK14451.1"/>
    <property type="match status" value="1"/>
</dbReference>
<evidence type="ECO:0000259" key="8">
    <source>
        <dbReference type="PROSITE" id="PS51160"/>
    </source>
</evidence>
<dbReference type="InterPro" id="IPR036046">
    <property type="entry name" value="Acylphosphatase-like_dom_sf"/>
</dbReference>
<dbReference type="InterPro" id="IPR017968">
    <property type="entry name" value="Acylphosphatase_CS"/>
</dbReference>
<comment type="catalytic activity">
    <reaction evidence="4 5 6">
        <text>an acyl phosphate + H2O = a carboxylate + phosphate + H(+)</text>
        <dbReference type="Rhea" id="RHEA:14965"/>
        <dbReference type="ChEBI" id="CHEBI:15377"/>
        <dbReference type="ChEBI" id="CHEBI:15378"/>
        <dbReference type="ChEBI" id="CHEBI:29067"/>
        <dbReference type="ChEBI" id="CHEBI:43474"/>
        <dbReference type="ChEBI" id="CHEBI:59918"/>
        <dbReference type="EC" id="3.6.1.7"/>
    </reaction>
</comment>
<dbReference type="OrthoDB" id="5295388at2"/>
<sequence length="89" mass="9978">MNKSIKAVVSGKVQGVWFRASTKEAAQNLNIKGYAKNLSNGDVEVMATGSDNDLLHLITFLSQGPELAVVDNINWQYIEFQQFNQFETR</sequence>
<feature type="domain" description="Acylphosphatase-like" evidence="8">
    <location>
        <begin position="4"/>
        <end position="89"/>
    </location>
</feature>
<dbReference type="InterPro" id="IPR001792">
    <property type="entry name" value="Acylphosphatase-like_dom"/>
</dbReference>
<organism evidence="9 10">
    <name type="scientific">Pseudoalteromonas denitrificans DSM 6059</name>
    <dbReference type="NCBI Taxonomy" id="1123010"/>
    <lineage>
        <taxon>Bacteria</taxon>
        <taxon>Pseudomonadati</taxon>
        <taxon>Pseudomonadota</taxon>
        <taxon>Gammaproteobacteria</taxon>
        <taxon>Alteromonadales</taxon>
        <taxon>Pseudoalteromonadaceae</taxon>
        <taxon>Pseudoalteromonas</taxon>
    </lineage>
</organism>
<dbReference type="PROSITE" id="PS51160">
    <property type="entry name" value="ACYLPHOSPHATASE_3"/>
    <property type="match status" value="1"/>
</dbReference>
<evidence type="ECO:0000313" key="10">
    <source>
        <dbReference type="Proteomes" id="UP000198862"/>
    </source>
</evidence>
<dbReference type="SUPFAM" id="SSF54975">
    <property type="entry name" value="Acylphosphatase/BLUF domain-like"/>
    <property type="match status" value="1"/>
</dbReference>
<dbReference type="EMBL" id="FOLO01000014">
    <property type="protein sequence ID" value="SFC66329.1"/>
    <property type="molecule type" value="Genomic_DNA"/>
</dbReference>
<dbReference type="Proteomes" id="UP000198862">
    <property type="component" value="Unassembled WGS sequence"/>
</dbReference>
<evidence type="ECO:0000256" key="7">
    <source>
        <dbReference type="RuleBase" id="RU004168"/>
    </source>
</evidence>
<dbReference type="PANTHER" id="PTHR47268">
    <property type="entry name" value="ACYLPHOSPHATASE"/>
    <property type="match status" value="1"/>
</dbReference>
<keyword evidence="5 6" id="KW-0378">Hydrolase</keyword>
<dbReference type="PANTHER" id="PTHR47268:SF4">
    <property type="entry name" value="ACYLPHOSPHATASE"/>
    <property type="match status" value="1"/>
</dbReference>
<evidence type="ECO:0000256" key="1">
    <source>
        <dbReference type="ARBA" id="ARBA00005614"/>
    </source>
</evidence>
<evidence type="ECO:0000256" key="5">
    <source>
        <dbReference type="PROSITE-ProRule" id="PRU00520"/>
    </source>
</evidence>
<feature type="active site" evidence="5">
    <location>
        <position position="19"/>
    </location>
</feature>
<evidence type="ECO:0000256" key="2">
    <source>
        <dbReference type="ARBA" id="ARBA00012150"/>
    </source>
</evidence>
<evidence type="ECO:0000313" key="9">
    <source>
        <dbReference type="EMBL" id="SFC66329.1"/>
    </source>
</evidence>
<protein>
    <recommendedName>
        <fullName evidence="3 5">Acylphosphatase</fullName>
        <ecNumber evidence="2 5">3.6.1.7</ecNumber>
    </recommendedName>
</protein>
<proteinExistence type="inferred from homology"/>
<name>A0A1I1KZV6_9GAMM</name>
<dbReference type="GO" id="GO:0003998">
    <property type="term" value="F:acylphosphatase activity"/>
    <property type="evidence" value="ECO:0007669"/>
    <property type="project" value="UniProtKB-EC"/>
</dbReference>
<gene>
    <name evidence="9" type="ORF">SAMN02745724_02230</name>
</gene>
<evidence type="ECO:0000256" key="3">
    <source>
        <dbReference type="ARBA" id="ARBA00015991"/>
    </source>
</evidence>
<dbReference type="AlphaFoldDB" id="A0A1I1KZV6"/>
<dbReference type="EC" id="3.6.1.7" evidence="2 5"/>
<dbReference type="STRING" id="1123010.SAMN02745724_02230"/>
<accession>A0A1I1KZV6</accession>